<dbReference type="PANTHER" id="PTHR30576:SF0">
    <property type="entry name" value="UNDECAPRENYL-PHOSPHATE N-ACETYLGALACTOSAMINYL 1-PHOSPHATE TRANSFERASE-RELATED"/>
    <property type="match status" value="1"/>
</dbReference>
<dbReference type="InterPro" id="IPR017475">
    <property type="entry name" value="EPS_sugar_tfrase"/>
</dbReference>
<keyword evidence="6 7" id="KW-0472">Membrane</keyword>
<dbReference type="GO" id="GO:0016020">
    <property type="term" value="C:membrane"/>
    <property type="evidence" value="ECO:0007669"/>
    <property type="project" value="UniProtKB-SubCell"/>
</dbReference>
<reference evidence="9 10" key="1">
    <citation type="submission" date="2016-10" db="EMBL/GenBank/DDBJ databases">
        <authorList>
            <person name="de Groot N.N."/>
        </authorList>
    </citation>
    <scope>NUCLEOTIDE SEQUENCE [LARGE SCALE GENOMIC DNA]</scope>
    <source>
        <strain evidence="9 10">WG14</strain>
    </source>
</reference>
<feature type="domain" description="Bacterial sugar transferase" evidence="8">
    <location>
        <begin position="254"/>
        <end position="435"/>
    </location>
</feature>
<evidence type="ECO:0000256" key="3">
    <source>
        <dbReference type="ARBA" id="ARBA00022679"/>
    </source>
</evidence>
<dbReference type="AlphaFoldDB" id="A0A1G6PKX8"/>
<organism evidence="9 10">
    <name type="scientific">Geotoga petraea</name>
    <dbReference type="NCBI Taxonomy" id="28234"/>
    <lineage>
        <taxon>Bacteria</taxon>
        <taxon>Thermotogati</taxon>
        <taxon>Thermotogota</taxon>
        <taxon>Thermotogae</taxon>
        <taxon>Petrotogales</taxon>
        <taxon>Petrotogaceae</taxon>
        <taxon>Geotoga</taxon>
    </lineage>
</organism>
<sequence>MKRLVKIIDYIMLFTLNYIITENIIISLIFSLLIELGIYAFRNYDKEHMKNYNEQIIRTIVGTIIGFVIILLFYVFIPQHINRFIFIYNFTFAVIVFPLIHIIEYKIYIKRKSPINYLVIGREEEMGDILEEISKKTLNKKRFVEFINPSPTRLDKIVEERILNEDIRDKARNNKTQKYKKNVEPKIDRILVADPYLEELVKPKLKEYKSRGVQVEYLPNMVEKELKRIPIKVAEKFKEYYEVAFEQIEESPGKRILDILISTVSLIILSPFLLIISLIILLEDKLPIVFKQERMGINENPFLMHKFRSMKNEDKTKAKFASDEQHRILKIGKIMRPIRLDETLQFFDILRGAMSFVGPRPEQLKFVEEYNELIPFYYARHKLKPGLTGWAQIMYQYAATLEQSKEKLSYDLYYVKNRNSVLDIQIILKTVEAVVWKRGAM</sequence>
<keyword evidence="4 7" id="KW-0812">Transmembrane</keyword>
<name>A0A1G6PKX8_9BACT</name>
<dbReference type="NCBIfam" id="TIGR03025">
    <property type="entry name" value="EPS_sugtrans"/>
    <property type="match status" value="1"/>
</dbReference>
<dbReference type="Proteomes" id="UP000199322">
    <property type="component" value="Unassembled WGS sequence"/>
</dbReference>
<dbReference type="Pfam" id="PF02397">
    <property type="entry name" value="Bac_transf"/>
    <property type="match status" value="1"/>
</dbReference>
<accession>A0A1G6PKX8</accession>
<comment type="subcellular location">
    <subcellularLocation>
        <location evidence="1">Membrane</location>
        <topology evidence="1">Multi-pass membrane protein</topology>
    </subcellularLocation>
</comment>
<keyword evidence="5 7" id="KW-1133">Transmembrane helix</keyword>
<dbReference type="InterPro" id="IPR003362">
    <property type="entry name" value="Bact_transf"/>
</dbReference>
<feature type="transmembrane region" description="Helical" evidence="7">
    <location>
        <begin position="83"/>
        <end position="103"/>
    </location>
</feature>
<feature type="transmembrane region" description="Helical" evidence="7">
    <location>
        <begin position="259"/>
        <end position="282"/>
    </location>
</feature>
<dbReference type="EMBL" id="FMYV01000008">
    <property type="protein sequence ID" value="SDC80274.1"/>
    <property type="molecule type" value="Genomic_DNA"/>
</dbReference>
<dbReference type="GO" id="GO:0016780">
    <property type="term" value="F:phosphotransferase activity, for other substituted phosphate groups"/>
    <property type="evidence" value="ECO:0007669"/>
    <property type="project" value="TreeGrafter"/>
</dbReference>
<evidence type="ECO:0000313" key="9">
    <source>
        <dbReference type="EMBL" id="SDC80274.1"/>
    </source>
</evidence>
<evidence type="ECO:0000256" key="4">
    <source>
        <dbReference type="ARBA" id="ARBA00022692"/>
    </source>
</evidence>
<dbReference type="PANTHER" id="PTHR30576">
    <property type="entry name" value="COLANIC BIOSYNTHESIS UDP-GLUCOSE LIPID CARRIER TRANSFERASE"/>
    <property type="match status" value="1"/>
</dbReference>
<protein>
    <submittedName>
        <fullName evidence="9">Exopolysaccharide biosynthesis polyprenyl glycosylphosphotransferase</fullName>
    </submittedName>
</protein>
<evidence type="ECO:0000256" key="5">
    <source>
        <dbReference type="ARBA" id="ARBA00022989"/>
    </source>
</evidence>
<evidence type="ECO:0000256" key="7">
    <source>
        <dbReference type="SAM" id="Phobius"/>
    </source>
</evidence>
<keyword evidence="10" id="KW-1185">Reference proteome</keyword>
<evidence type="ECO:0000259" key="8">
    <source>
        <dbReference type="Pfam" id="PF02397"/>
    </source>
</evidence>
<gene>
    <name evidence="9" type="ORF">SAMN04488588_1831</name>
</gene>
<evidence type="ECO:0000256" key="6">
    <source>
        <dbReference type="ARBA" id="ARBA00023136"/>
    </source>
</evidence>
<comment type="similarity">
    <text evidence="2">Belongs to the bacterial sugar transferase family.</text>
</comment>
<feature type="transmembrane region" description="Helical" evidence="7">
    <location>
        <begin position="24"/>
        <end position="44"/>
    </location>
</feature>
<evidence type="ECO:0000313" key="10">
    <source>
        <dbReference type="Proteomes" id="UP000199322"/>
    </source>
</evidence>
<evidence type="ECO:0000256" key="1">
    <source>
        <dbReference type="ARBA" id="ARBA00004141"/>
    </source>
</evidence>
<keyword evidence="3 9" id="KW-0808">Transferase</keyword>
<evidence type="ECO:0000256" key="2">
    <source>
        <dbReference type="ARBA" id="ARBA00006464"/>
    </source>
</evidence>
<dbReference type="STRING" id="28234.SAMN04488588_1831"/>
<feature type="transmembrane region" description="Helical" evidence="7">
    <location>
        <begin position="56"/>
        <end position="77"/>
    </location>
</feature>
<proteinExistence type="inferred from homology"/>